<feature type="domain" description="AB hydrolase-1" evidence="1">
    <location>
        <begin position="22"/>
        <end position="250"/>
    </location>
</feature>
<keyword evidence="2" id="KW-0378">Hydrolase</keyword>
<dbReference type="GO" id="GO:0016787">
    <property type="term" value="F:hydrolase activity"/>
    <property type="evidence" value="ECO:0007669"/>
    <property type="project" value="UniProtKB-KW"/>
</dbReference>
<dbReference type="InterPro" id="IPR050266">
    <property type="entry name" value="AB_hydrolase_sf"/>
</dbReference>
<reference evidence="2" key="1">
    <citation type="journal article" date="2014" name="Int. J. Syst. Evol. Microbiol.">
        <title>Complete genome sequence of Corynebacterium casei LMG S-19264T (=DSM 44701T), isolated from a smear-ripened cheese.</title>
        <authorList>
            <consortium name="US DOE Joint Genome Institute (JGI-PGF)"/>
            <person name="Walter F."/>
            <person name="Albersmeier A."/>
            <person name="Kalinowski J."/>
            <person name="Ruckert C."/>
        </authorList>
    </citation>
    <scope>NUCLEOTIDE SEQUENCE</scope>
    <source>
        <strain evidence="2">CGMCC 1.15448</strain>
    </source>
</reference>
<evidence type="ECO:0000313" key="3">
    <source>
        <dbReference type="Proteomes" id="UP000607559"/>
    </source>
</evidence>
<keyword evidence="3" id="KW-1185">Reference proteome</keyword>
<dbReference type="Pfam" id="PF00561">
    <property type="entry name" value="Abhydrolase_1"/>
    <property type="match status" value="1"/>
</dbReference>
<dbReference type="RefSeq" id="WP_188937493.1">
    <property type="nucleotide sequence ID" value="NZ_BMJC01000006.1"/>
</dbReference>
<name>A0A8J2XWB7_9BACT</name>
<reference evidence="2" key="2">
    <citation type="submission" date="2020-09" db="EMBL/GenBank/DDBJ databases">
        <authorList>
            <person name="Sun Q."/>
            <person name="Zhou Y."/>
        </authorList>
    </citation>
    <scope>NUCLEOTIDE SEQUENCE</scope>
    <source>
        <strain evidence="2">CGMCC 1.15448</strain>
    </source>
</reference>
<gene>
    <name evidence="2" type="ORF">GCM10011511_53130</name>
</gene>
<evidence type="ECO:0000313" key="2">
    <source>
        <dbReference type="EMBL" id="GGB22562.1"/>
    </source>
</evidence>
<dbReference type="Gene3D" id="3.40.50.1820">
    <property type="entry name" value="alpha/beta hydrolase"/>
    <property type="match status" value="1"/>
</dbReference>
<dbReference type="EMBL" id="BMJC01000006">
    <property type="protein sequence ID" value="GGB22562.1"/>
    <property type="molecule type" value="Genomic_DNA"/>
</dbReference>
<organism evidence="2 3">
    <name type="scientific">Puia dinghuensis</name>
    <dbReference type="NCBI Taxonomy" id="1792502"/>
    <lineage>
        <taxon>Bacteria</taxon>
        <taxon>Pseudomonadati</taxon>
        <taxon>Bacteroidota</taxon>
        <taxon>Chitinophagia</taxon>
        <taxon>Chitinophagales</taxon>
        <taxon>Chitinophagaceae</taxon>
        <taxon>Puia</taxon>
    </lineage>
</organism>
<dbReference type="InterPro" id="IPR029058">
    <property type="entry name" value="AB_hydrolase_fold"/>
</dbReference>
<accession>A0A8J2XWB7</accession>
<sequence>MDKTITNEGRKLFYREEGSGQPVLLLHGFAEDGKLWDPIIPRLKTGYRLLIPDLPGSGRSTLLPGEPSIDALAESIKILIDAEGIDKCILIGHSMGGYISLSFAEQYPQRLKAFGLFHSTAYADSEEKKAARRKGIGFIRQHGAAPFVRQSTPNLFAPGTRESRPQLIEDIIRSYSGFSAESLVYYYEAMIQRPDRTRVLQQFAGAILFIIGEKDQAVPYESSLKQCHEPTIAHIHILENAGHMGMLEEPEDSGNSVESFLNFVYT</sequence>
<evidence type="ECO:0000259" key="1">
    <source>
        <dbReference type="Pfam" id="PF00561"/>
    </source>
</evidence>
<dbReference type="PANTHER" id="PTHR43798">
    <property type="entry name" value="MONOACYLGLYCEROL LIPASE"/>
    <property type="match status" value="1"/>
</dbReference>
<dbReference type="InterPro" id="IPR000073">
    <property type="entry name" value="AB_hydrolase_1"/>
</dbReference>
<proteinExistence type="predicted"/>
<dbReference type="SUPFAM" id="SSF53474">
    <property type="entry name" value="alpha/beta-Hydrolases"/>
    <property type="match status" value="1"/>
</dbReference>
<dbReference type="AlphaFoldDB" id="A0A8J2XWB7"/>
<dbReference type="Proteomes" id="UP000607559">
    <property type="component" value="Unassembled WGS sequence"/>
</dbReference>
<comment type="caution">
    <text evidence="2">The sequence shown here is derived from an EMBL/GenBank/DDBJ whole genome shotgun (WGS) entry which is preliminary data.</text>
</comment>
<dbReference type="PRINTS" id="PR00111">
    <property type="entry name" value="ABHYDROLASE"/>
</dbReference>
<protein>
    <submittedName>
        <fullName evidence="2">Alpha/beta hydrolase</fullName>
    </submittedName>
</protein>